<organism evidence="2 3">
    <name type="scientific">Immersiella caudata</name>
    <dbReference type="NCBI Taxonomy" id="314043"/>
    <lineage>
        <taxon>Eukaryota</taxon>
        <taxon>Fungi</taxon>
        <taxon>Dikarya</taxon>
        <taxon>Ascomycota</taxon>
        <taxon>Pezizomycotina</taxon>
        <taxon>Sordariomycetes</taxon>
        <taxon>Sordariomycetidae</taxon>
        <taxon>Sordariales</taxon>
        <taxon>Lasiosphaeriaceae</taxon>
        <taxon>Immersiella</taxon>
    </lineage>
</organism>
<evidence type="ECO:0000256" key="1">
    <source>
        <dbReference type="SAM" id="MobiDB-lite"/>
    </source>
</evidence>
<evidence type="ECO:0000313" key="3">
    <source>
        <dbReference type="Proteomes" id="UP001175000"/>
    </source>
</evidence>
<sequence>MSANPDSVGGQGEFHDSIKPPIGQHIGNDAVPEFHAQKHPPGSAPKENTFCPNLLPEIPDQALNPNIHASMRTGGLDMTGVTSQFVDNQSALSQPMQGQTSSELRDNLTGRSGLEGVGASTAPMVAEDTVRRKGQDIPNEMERAVKTKMAQGEYRA</sequence>
<keyword evidence="3" id="KW-1185">Reference proteome</keyword>
<reference evidence="2" key="1">
    <citation type="submission" date="2023-06" db="EMBL/GenBank/DDBJ databases">
        <title>Genome-scale phylogeny and comparative genomics of the fungal order Sordariales.</title>
        <authorList>
            <consortium name="Lawrence Berkeley National Laboratory"/>
            <person name="Hensen N."/>
            <person name="Bonometti L."/>
            <person name="Westerberg I."/>
            <person name="Brannstrom I.O."/>
            <person name="Guillou S."/>
            <person name="Cros-Aarteil S."/>
            <person name="Calhoun S."/>
            <person name="Haridas S."/>
            <person name="Kuo A."/>
            <person name="Mondo S."/>
            <person name="Pangilinan J."/>
            <person name="Riley R."/>
            <person name="Labutti K."/>
            <person name="Andreopoulos B."/>
            <person name="Lipzen A."/>
            <person name="Chen C."/>
            <person name="Yanf M."/>
            <person name="Daum C."/>
            <person name="Ng V."/>
            <person name="Clum A."/>
            <person name="Steindorff A."/>
            <person name="Ohm R."/>
            <person name="Martin F."/>
            <person name="Silar P."/>
            <person name="Natvig D."/>
            <person name="Lalanne C."/>
            <person name="Gautier V."/>
            <person name="Ament-Velasquez S.L."/>
            <person name="Kruys A."/>
            <person name="Hutchinson M.I."/>
            <person name="Powell A.J."/>
            <person name="Barry K."/>
            <person name="Miller A.N."/>
            <person name="Grigoriev I.V."/>
            <person name="Debuchy R."/>
            <person name="Gladieux P."/>
            <person name="Thoren M.H."/>
            <person name="Johannesson H."/>
        </authorList>
    </citation>
    <scope>NUCLEOTIDE SEQUENCE</scope>
    <source>
        <strain evidence="2">CBS 606.72</strain>
    </source>
</reference>
<accession>A0AA39XFE6</accession>
<dbReference type="Proteomes" id="UP001175000">
    <property type="component" value="Unassembled WGS sequence"/>
</dbReference>
<proteinExistence type="predicted"/>
<feature type="compositionally biased region" description="Polar residues" evidence="1">
    <location>
        <begin position="91"/>
        <end position="102"/>
    </location>
</feature>
<gene>
    <name evidence="2" type="ORF">B0T14DRAFT_469969</name>
</gene>
<feature type="region of interest" description="Disordered" evidence="1">
    <location>
        <begin position="91"/>
        <end position="139"/>
    </location>
</feature>
<feature type="region of interest" description="Disordered" evidence="1">
    <location>
        <begin position="1"/>
        <end position="57"/>
    </location>
</feature>
<evidence type="ECO:0000313" key="2">
    <source>
        <dbReference type="EMBL" id="KAK0632919.1"/>
    </source>
</evidence>
<name>A0AA39XFE6_9PEZI</name>
<dbReference type="AlphaFoldDB" id="A0AA39XFE6"/>
<dbReference type="EMBL" id="JAULSU010000001">
    <property type="protein sequence ID" value="KAK0632919.1"/>
    <property type="molecule type" value="Genomic_DNA"/>
</dbReference>
<protein>
    <submittedName>
        <fullName evidence="2">Uncharacterized protein</fullName>
    </submittedName>
</protein>
<comment type="caution">
    <text evidence="2">The sequence shown here is derived from an EMBL/GenBank/DDBJ whole genome shotgun (WGS) entry which is preliminary data.</text>
</comment>
<feature type="compositionally biased region" description="Basic and acidic residues" evidence="1">
    <location>
        <begin position="128"/>
        <end position="139"/>
    </location>
</feature>